<comment type="caution">
    <text evidence="1">The sequence shown here is derived from an EMBL/GenBank/DDBJ whole genome shotgun (WGS) entry which is preliminary data.</text>
</comment>
<reference evidence="1 2" key="1">
    <citation type="journal article" date="2018" name="Genome Biol. Evol.">
        <title>Multiple Roots of Fruiting Body Formation in Amoebozoa.</title>
        <authorList>
            <person name="Hillmann F."/>
            <person name="Forbes G."/>
            <person name="Novohradska S."/>
            <person name="Ferling I."/>
            <person name="Riege K."/>
            <person name="Groth M."/>
            <person name="Westermann M."/>
            <person name="Marz M."/>
            <person name="Spaller T."/>
            <person name="Winckler T."/>
            <person name="Schaap P."/>
            <person name="Glockner G."/>
        </authorList>
    </citation>
    <scope>NUCLEOTIDE SEQUENCE [LARGE SCALE GENOMIC DNA]</scope>
    <source>
        <strain evidence="1 2">Jena</strain>
    </source>
</reference>
<evidence type="ECO:0000313" key="1">
    <source>
        <dbReference type="EMBL" id="PRP73658.1"/>
    </source>
</evidence>
<name>A0A2P6MPK5_9EUKA</name>
<dbReference type="InParanoid" id="A0A2P6MPK5"/>
<evidence type="ECO:0000313" key="2">
    <source>
        <dbReference type="Proteomes" id="UP000241769"/>
    </source>
</evidence>
<protein>
    <submittedName>
        <fullName evidence="1">Uncharacterized protein</fullName>
    </submittedName>
</protein>
<dbReference type="EMBL" id="MDYQ01000582">
    <property type="protein sequence ID" value="PRP73658.1"/>
    <property type="molecule type" value="Genomic_DNA"/>
</dbReference>
<dbReference type="AlphaFoldDB" id="A0A2P6MPK5"/>
<accession>A0A2P6MPK5</accession>
<keyword evidence="2" id="KW-1185">Reference proteome</keyword>
<gene>
    <name evidence="1" type="ORF">PROFUN_16730</name>
</gene>
<proteinExistence type="predicted"/>
<sequence>MMRAATARLSQEPKEADFPFVGGGPRVGCWPSGNKVLFRSCCLSQSLQVGDHVELTSQLNGLDVPDLTFKLWKDNPRKNGSTELGGSISMISRPLITPSTLWLVRIIVVRQLKSCKGKRGALLPGLEPGTFRLTAERATDCAIRASDLAMSSKGVFGEGNTVQCCIEGS</sequence>
<organism evidence="1 2">
    <name type="scientific">Planoprotostelium fungivorum</name>
    <dbReference type="NCBI Taxonomy" id="1890364"/>
    <lineage>
        <taxon>Eukaryota</taxon>
        <taxon>Amoebozoa</taxon>
        <taxon>Evosea</taxon>
        <taxon>Variosea</taxon>
        <taxon>Cavosteliida</taxon>
        <taxon>Cavosteliaceae</taxon>
        <taxon>Planoprotostelium</taxon>
    </lineage>
</organism>
<dbReference type="Proteomes" id="UP000241769">
    <property type="component" value="Unassembled WGS sequence"/>
</dbReference>